<evidence type="ECO:0000313" key="10">
    <source>
        <dbReference type="Proteomes" id="UP000199184"/>
    </source>
</evidence>
<dbReference type="GO" id="GO:0046872">
    <property type="term" value="F:metal ion binding"/>
    <property type="evidence" value="ECO:0007669"/>
    <property type="project" value="UniProtKB-KW"/>
</dbReference>
<dbReference type="SUPFAM" id="SSF46626">
    <property type="entry name" value="Cytochrome c"/>
    <property type="match status" value="1"/>
</dbReference>
<keyword evidence="5 6" id="KW-0408">Iron</keyword>
<dbReference type="RefSeq" id="WP_091959379.1">
    <property type="nucleotide sequence ID" value="NZ_FMAI01000009.1"/>
</dbReference>
<evidence type="ECO:0000256" key="7">
    <source>
        <dbReference type="SAM" id="SignalP"/>
    </source>
</evidence>
<dbReference type="PANTHER" id="PTHR37823">
    <property type="entry name" value="CYTOCHROME C-553-LIKE"/>
    <property type="match status" value="1"/>
</dbReference>
<organism evidence="9 10">
    <name type="scientific">Bradyrhizobium shewense</name>
    <dbReference type="NCBI Taxonomy" id="1761772"/>
    <lineage>
        <taxon>Bacteria</taxon>
        <taxon>Pseudomonadati</taxon>
        <taxon>Pseudomonadota</taxon>
        <taxon>Alphaproteobacteria</taxon>
        <taxon>Hyphomicrobiales</taxon>
        <taxon>Nitrobacteraceae</taxon>
        <taxon>Bradyrhizobium</taxon>
    </lineage>
</organism>
<dbReference type="InterPro" id="IPR051811">
    <property type="entry name" value="Cytochrome_c550/c551-like"/>
</dbReference>
<keyword evidence="2 6" id="KW-0349">Heme</keyword>
<feature type="domain" description="Cytochrome c" evidence="8">
    <location>
        <begin position="24"/>
        <end position="105"/>
    </location>
</feature>
<keyword evidence="7" id="KW-0732">Signal</keyword>
<gene>
    <name evidence="9" type="ORF">GA0061098_1009228</name>
</gene>
<dbReference type="Proteomes" id="UP000199184">
    <property type="component" value="Unassembled WGS sequence"/>
</dbReference>
<evidence type="ECO:0000313" key="9">
    <source>
        <dbReference type="EMBL" id="SCB43080.1"/>
    </source>
</evidence>
<dbReference type="AlphaFoldDB" id="A0A1C3WT06"/>
<feature type="signal peptide" evidence="7">
    <location>
        <begin position="1"/>
        <end position="21"/>
    </location>
</feature>
<protein>
    <submittedName>
        <fullName evidence="9">Cytochrome c</fullName>
    </submittedName>
</protein>
<keyword evidence="4" id="KW-0249">Electron transport</keyword>
<dbReference type="PROSITE" id="PS51007">
    <property type="entry name" value="CYTC"/>
    <property type="match status" value="1"/>
</dbReference>
<evidence type="ECO:0000256" key="6">
    <source>
        <dbReference type="PROSITE-ProRule" id="PRU00433"/>
    </source>
</evidence>
<sequence length="105" mass="11484">MLQAALRHGLIGLLLMTPALAAPTAEQRGKAFALANCARCHAIDRISRSPLEGAPPLRTLHQRYPIETLGEALAEGIYTGHDDMPVFELSPDQIHDLLSYLKTLE</sequence>
<keyword evidence="10" id="KW-1185">Reference proteome</keyword>
<evidence type="ECO:0000256" key="3">
    <source>
        <dbReference type="ARBA" id="ARBA00022723"/>
    </source>
</evidence>
<evidence type="ECO:0000256" key="1">
    <source>
        <dbReference type="ARBA" id="ARBA00022448"/>
    </source>
</evidence>
<keyword evidence="3 6" id="KW-0479">Metal-binding</keyword>
<dbReference type="InterPro" id="IPR009056">
    <property type="entry name" value="Cyt_c-like_dom"/>
</dbReference>
<dbReference type="Gene3D" id="1.10.760.10">
    <property type="entry name" value="Cytochrome c-like domain"/>
    <property type="match status" value="1"/>
</dbReference>
<dbReference type="GO" id="GO:0009055">
    <property type="term" value="F:electron transfer activity"/>
    <property type="evidence" value="ECO:0007669"/>
    <property type="project" value="InterPro"/>
</dbReference>
<dbReference type="GO" id="GO:0020037">
    <property type="term" value="F:heme binding"/>
    <property type="evidence" value="ECO:0007669"/>
    <property type="project" value="InterPro"/>
</dbReference>
<dbReference type="InterPro" id="IPR036909">
    <property type="entry name" value="Cyt_c-like_dom_sf"/>
</dbReference>
<reference evidence="10" key="1">
    <citation type="submission" date="2016-08" db="EMBL/GenBank/DDBJ databases">
        <authorList>
            <person name="Varghese N."/>
            <person name="Submissions Spin"/>
        </authorList>
    </citation>
    <scope>NUCLEOTIDE SEQUENCE [LARGE SCALE GENOMIC DNA]</scope>
    <source>
        <strain evidence="10">ERR11</strain>
    </source>
</reference>
<accession>A0A1C3WT06</accession>
<evidence type="ECO:0000259" key="8">
    <source>
        <dbReference type="PROSITE" id="PS51007"/>
    </source>
</evidence>
<dbReference type="EMBL" id="FMAI01000009">
    <property type="protein sequence ID" value="SCB43080.1"/>
    <property type="molecule type" value="Genomic_DNA"/>
</dbReference>
<dbReference type="Pfam" id="PF00034">
    <property type="entry name" value="Cytochrom_C"/>
    <property type="match status" value="1"/>
</dbReference>
<evidence type="ECO:0000256" key="5">
    <source>
        <dbReference type="ARBA" id="ARBA00023004"/>
    </source>
</evidence>
<proteinExistence type="predicted"/>
<evidence type="ECO:0000256" key="4">
    <source>
        <dbReference type="ARBA" id="ARBA00022982"/>
    </source>
</evidence>
<feature type="chain" id="PRO_5008685807" evidence="7">
    <location>
        <begin position="22"/>
        <end position="105"/>
    </location>
</feature>
<keyword evidence="1" id="KW-0813">Transport</keyword>
<evidence type="ECO:0000256" key="2">
    <source>
        <dbReference type="ARBA" id="ARBA00022617"/>
    </source>
</evidence>
<name>A0A1C3WT06_9BRAD</name>
<dbReference type="PANTHER" id="PTHR37823:SF1">
    <property type="entry name" value="CYTOCHROME C-553-LIKE"/>
    <property type="match status" value="1"/>
</dbReference>